<comment type="caution">
    <text evidence="1">The sequence shown here is derived from an EMBL/GenBank/DDBJ whole genome shotgun (WGS) entry which is preliminary data.</text>
</comment>
<reference evidence="1" key="1">
    <citation type="submission" date="2019-04" db="EMBL/GenBank/DDBJ databases">
        <title>Microbes associate with the intestines of laboratory mice.</title>
        <authorList>
            <person name="Navarre W."/>
            <person name="Wong E."/>
            <person name="Huang K."/>
            <person name="Tropini C."/>
            <person name="Ng K."/>
            <person name="Yu B."/>
        </authorList>
    </citation>
    <scope>NUCLEOTIDE SEQUENCE</scope>
    <source>
        <strain evidence="1">NM09_H32</strain>
    </source>
</reference>
<sequence length="303" mass="32147">MKYAVGVDIGGTNSRVALVDENMNVIERVQFPTNIEEPDETLGQLAAVVKGFEADGKEVTGIGVSCPGPLDLMNGMVMETPNLNGKWHHFPVAKRIAELTGIPSYLENDANLAALAEAVVGEGKDYRFVQFLTVSTGLGSGQIIDKEIYIGAHGFGHEVANACMWNNGPQHGNLYPGGIEAISSGTAITTRARNVGLDVKHAGEVNDLAVAGNETAKAIMDDAKQYLANFIATLIAITDPEIVILGGSVALKIDGFTEEVEELVKEQVFDVVKPYVNVRNSTLNEDSGLLGAAYLAFSKAEAA</sequence>
<dbReference type="EMBL" id="SRYG01000017">
    <property type="protein sequence ID" value="TGY65489.1"/>
    <property type="molecule type" value="Genomic_DNA"/>
</dbReference>
<dbReference type="Proteomes" id="UP000308836">
    <property type="component" value="Unassembled WGS sequence"/>
</dbReference>
<organism evidence="1 2">
    <name type="scientific">Dubosiella muris</name>
    <dbReference type="NCBI Taxonomy" id="3038133"/>
    <lineage>
        <taxon>Bacteria</taxon>
        <taxon>Bacillati</taxon>
        <taxon>Bacillota</taxon>
        <taxon>Erysipelotrichia</taxon>
        <taxon>Erysipelotrichales</taxon>
        <taxon>Erysipelotrichaceae</taxon>
        <taxon>Dubosiella</taxon>
    </lineage>
</organism>
<protein>
    <submittedName>
        <fullName evidence="1">ROK family protein</fullName>
    </submittedName>
</protein>
<accession>A0AC61R7F7</accession>
<proteinExistence type="predicted"/>
<evidence type="ECO:0000313" key="2">
    <source>
        <dbReference type="Proteomes" id="UP000308836"/>
    </source>
</evidence>
<name>A0AC61R7F7_9FIRM</name>
<keyword evidence="2" id="KW-1185">Reference proteome</keyword>
<evidence type="ECO:0000313" key="1">
    <source>
        <dbReference type="EMBL" id="TGY65489.1"/>
    </source>
</evidence>
<gene>
    <name evidence="1" type="ORF">E5336_08440</name>
</gene>